<evidence type="ECO:0000256" key="8">
    <source>
        <dbReference type="ARBA" id="ARBA00023136"/>
    </source>
</evidence>
<evidence type="ECO:0000259" key="12">
    <source>
        <dbReference type="PROSITE" id="PS50850"/>
    </source>
</evidence>
<feature type="transmembrane region" description="Helical" evidence="11">
    <location>
        <begin position="81"/>
        <end position="99"/>
    </location>
</feature>
<evidence type="ECO:0000256" key="4">
    <source>
        <dbReference type="ARBA" id="ARBA00022475"/>
    </source>
</evidence>
<dbReference type="SUPFAM" id="SSF103473">
    <property type="entry name" value="MFS general substrate transporter"/>
    <property type="match status" value="1"/>
</dbReference>
<evidence type="ECO:0000256" key="5">
    <source>
        <dbReference type="ARBA" id="ARBA00022692"/>
    </source>
</evidence>
<dbReference type="Gene3D" id="1.20.1250.20">
    <property type="entry name" value="MFS general substrate transporter like domains"/>
    <property type="match status" value="2"/>
</dbReference>
<comment type="function">
    <text evidence="9">May be a proton symporter involved in the uptake of osmolytes such as proline and glycine betaine.</text>
</comment>
<dbReference type="PANTHER" id="PTHR43045:SF1">
    <property type="entry name" value="SHIKIMATE TRANSPORTER"/>
    <property type="match status" value="1"/>
</dbReference>
<dbReference type="EMBL" id="VMNW02000031">
    <property type="protein sequence ID" value="KAA9159066.1"/>
    <property type="molecule type" value="Genomic_DNA"/>
</dbReference>
<comment type="similarity">
    <text evidence="2">Belongs to the major facilitator superfamily. Metabolite:H+ Symporter (MHS) family (TC 2.A.1.6) family.</text>
</comment>
<evidence type="ECO:0000256" key="6">
    <source>
        <dbReference type="ARBA" id="ARBA00022847"/>
    </source>
</evidence>
<evidence type="ECO:0000256" key="11">
    <source>
        <dbReference type="SAM" id="Phobius"/>
    </source>
</evidence>
<accession>A0A5N0UZ55</accession>
<feature type="transmembrane region" description="Helical" evidence="11">
    <location>
        <begin position="145"/>
        <end position="172"/>
    </location>
</feature>
<gene>
    <name evidence="13" type="ORF">FPZ12_021180</name>
</gene>
<keyword evidence="14" id="KW-1185">Reference proteome</keyword>
<dbReference type="RefSeq" id="WP_144749176.1">
    <property type="nucleotide sequence ID" value="NZ_VMNW02000031.1"/>
</dbReference>
<sequence length="435" mass="46065">MSSNLAKATVGAFFGSCVEWFDFFIYGTASALFFGTLFFPETDPAVGTVLSLLTFAVGFLARPLGGILFGHMGDRIGRKNTFVVTLALMGTSTFLIGVLPTYGSIGIWAPIILVCLRILQGLGVGGEWGGSILMTVENAPSKWRAFFGILPQLGSPVGTIMANGSFSALALMDKDALQSWGWRIPFLASAVLIIIGFVIRLGVGETEEFKAETEETGKSKSPVKEVFTQAWGRVLLVAGSRLYEATFFTVATVFVVGYATGKLGVEKPVVLNSILYGGIAEVIALPIFGLLLFKAKPRTLLQFGALTGALAIFPFFLLIEGGNPVLIALAMIVTFFLGTASWAAYPTLFADVFPSRIRYTGISVGFQAATIFSGFAPSVVSYLSIAAGNTWWPVAIFVMITALVSSGCAFVLGRIKPAGKDANAGAGKTTKAVRA</sequence>
<evidence type="ECO:0000256" key="7">
    <source>
        <dbReference type="ARBA" id="ARBA00022989"/>
    </source>
</evidence>
<feature type="transmembrane region" description="Helical" evidence="11">
    <location>
        <begin position="45"/>
        <end position="69"/>
    </location>
</feature>
<evidence type="ECO:0000313" key="13">
    <source>
        <dbReference type="EMBL" id="KAA9159066.1"/>
    </source>
</evidence>
<dbReference type="Proteomes" id="UP000319769">
    <property type="component" value="Unassembled WGS sequence"/>
</dbReference>
<feature type="transmembrane region" description="Helical" evidence="11">
    <location>
        <begin position="105"/>
        <end position="124"/>
    </location>
</feature>
<keyword evidence="6" id="KW-0769">Symport</keyword>
<evidence type="ECO:0000256" key="1">
    <source>
        <dbReference type="ARBA" id="ARBA00004651"/>
    </source>
</evidence>
<dbReference type="CDD" id="cd17369">
    <property type="entry name" value="MFS_ShiA_like"/>
    <property type="match status" value="1"/>
</dbReference>
<keyword evidence="7 11" id="KW-1133">Transmembrane helix</keyword>
<feature type="transmembrane region" description="Helical" evidence="11">
    <location>
        <begin position="20"/>
        <end position="39"/>
    </location>
</feature>
<dbReference type="InterPro" id="IPR005828">
    <property type="entry name" value="MFS_sugar_transport-like"/>
</dbReference>
<evidence type="ECO:0000256" key="3">
    <source>
        <dbReference type="ARBA" id="ARBA00022448"/>
    </source>
</evidence>
<dbReference type="InterPro" id="IPR020846">
    <property type="entry name" value="MFS_dom"/>
</dbReference>
<name>A0A5N0UZ55_9PSEU</name>
<dbReference type="FunFam" id="1.20.1250.20:FF:000001">
    <property type="entry name" value="Dicarboxylate MFS transporter"/>
    <property type="match status" value="1"/>
</dbReference>
<comment type="caution">
    <text evidence="13">The sequence shown here is derived from an EMBL/GenBank/DDBJ whole genome shotgun (WGS) entry which is preliminary data.</text>
</comment>
<keyword evidence="3" id="KW-0813">Transport</keyword>
<reference evidence="13" key="1">
    <citation type="submission" date="2019-09" db="EMBL/GenBank/DDBJ databases">
        <authorList>
            <person name="Teo W.F.A."/>
            <person name="Duangmal K."/>
        </authorList>
    </citation>
    <scope>NUCLEOTIDE SEQUENCE [LARGE SCALE GENOMIC DNA]</scope>
    <source>
        <strain evidence="13">K81G1</strain>
    </source>
</reference>
<dbReference type="PANTHER" id="PTHR43045">
    <property type="entry name" value="SHIKIMATE TRANSPORTER"/>
    <property type="match status" value="1"/>
</dbReference>
<dbReference type="PROSITE" id="PS50850">
    <property type="entry name" value="MFS"/>
    <property type="match status" value="1"/>
</dbReference>
<dbReference type="InterPro" id="IPR036259">
    <property type="entry name" value="MFS_trans_sf"/>
</dbReference>
<keyword evidence="5 11" id="KW-0812">Transmembrane</keyword>
<evidence type="ECO:0000313" key="14">
    <source>
        <dbReference type="Proteomes" id="UP000319769"/>
    </source>
</evidence>
<evidence type="ECO:0000256" key="10">
    <source>
        <dbReference type="ARBA" id="ARBA00039918"/>
    </source>
</evidence>
<protein>
    <recommendedName>
        <fullName evidence="10">Putative proline/betaine transporter</fullName>
    </recommendedName>
</protein>
<dbReference type="Pfam" id="PF00083">
    <property type="entry name" value="Sugar_tr"/>
    <property type="match status" value="1"/>
</dbReference>
<feature type="transmembrane region" description="Helical" evidence="11">
    <location>
        <begin position="325"/>
        <end position="345"/>
    </location>
</feature>
<evidence type="ECO:0000256" key="9">
    <source>
        <dbReference type="ARBA" id="ARBA00037295"/>
    </source>
</evidence>
<feature type="transmembrane region" description="Helical" evidence="11">
    <location>
        <begin position="242"/>
        <end position="261"/>
    </location>
</feature>
<organism evidence="13 14">
    <name type="scientific">Amycolatopsis acidicola</name>
    <dbReference type="NCBI Taxonomy" id="2596893"/>
    <lineage>
        <taxon>Bacteria</taxon>
        <taxon>Bacillati</taxon>
        <taxon>Actinomycetota</taxon>
        <taxon>Actinomycetes</taxon>
        <taxon>Pseudonocardiales</taxon>
        <taxon>Pseudonocardiaceae</taxon>
        <taxon>Amycolatopsis</taxon>
    </lineage>
</organism>
<dbReference type="GO" id="GO:0015293">
    <property type="term" value="F:symporter activity"/>
    <property type="evidence" value="ECO:0007669"/>
    <property type="project" value="UniProtKB-KW"/>
</dbReference>
<evidence type="ECO:0000256" key="2">
    <source>
        <dbReference type="ARBA" id="ARBA00008240"/>
    </source>
</evidence>
<comment type="subcellular location">
    <subcellularLocation>
        <location evidence="1">Cell membrane</location>
        <topology evidence="1">Multi-pass membrane protein</topology>
    </subcellularLocation>
</comment>
<feature type="transmembrane region" description="Helical" evidence="11">
    <location>
        <begin position="391"/>
        <end position="412"/>
    </location>
</feature>
<feature type="transmembrane region" description="Helical" evidence="11">
    <location>
        <begin position="357"/>
        <end position="385"/>
    </location>
</feature>
<feature type="transmembrane region" description="Helical" evidence="11">
    <location>
        <begin position="300"/>
        <end position="319"/>
    </location>
</feature>
<feature type="domain" description="Major facilitator superfamily (MFS) profile" evidence="12">
    <location>
        <begin position="8"/>
        <end position="419"/>
    </location>
</feature>
<dbReference type="OrthoDB" id="8953821at2"/>
<proteinExistence type="inferred from homology"/>
<keyword evidence="4" id="KW-1003">Cell membrane</keyword>
<feature type="transmembrane region" description="Helical" evidence="11">
    <location>
        <begin position="184"/>
        <end position="203"/>
    </location>
</feature>
<dbReference type="GO" id="GO:0005886">
    <property type="term" value="C:plasma membrane"/>
    <property type="evidence" value="ECO:0007669"/>
    <property type="project" value="UniProtKB-SubCell"/>
</dbReference>
<dbReference type="AlphaFoldDB" id="A0A5N0UZ55"/>
<keyword evidence="8 11" id="KW-0472">Membrane</keyword>
<feature type="transmembrane region" description="Helical" evidence="11">
    <location>
        <begin position="273"/>
        <end position="293"/>
    </location>
</feature>